<dbReference type="PATRIC" id="fig|391623.17.peg.2100"/>
<sequence length="61" mass="7027">MGEVVITFRIPKEVEVKIKEEIERLKARANVDEALKKARGSLKTAKSWEELEAELYDELVP</sequence>
<organism evidence="1 2">
    <name type="scientific">Thermococcus barophilus (strain DSM 11836 / MP)</name>
    <dbReference type="NCBI Taxonomy" id="391623"/>
    <lineage>
        <taxon>Archaea</taxon>
        <taxon>Methanobacteriati</taxon>
        <taxon>Methanobacteriota</taxon>
        <taxon>Thermococci</taxon>
        <taxon>Thermococcales</taxon>
        <taxon>Thermococcaceae</taxon>
        <taxon>Thermococcus</taxon>
    </lineage>
</organism>
<dbReference type="Proteomes" id="UP000007478">
    <property type="component" value="Chromosome"/>
</dbReference>
<accession>F0LLX8</accession>
<dbReference type="eggNOG" id="arCOG08623">
    <property type="taxonomic scope" value="Archaea"/>
</dbReference>
<dbReference type="EMBL" id="CP002372">
    <property type="protein sequence ID" value="ADT85077.1"/>
    <property type="molecule type" value="Genomic_DNA"/>
</dbReference>
<dbReference type="RefSeq" id="WP_013468373.1">
    <property type="nucleotide sequence ID" value="NC_014804.1"/>
</dbReference>
<keyword evidence="2" id="KW-1185">Reference proteome</keyword>
<dbReference type="AlphaFoldDB" id="F0LLX8"/>
<evidence type="ECO:0000313" key="2">
    <source>
        <dbReference type="Proteomes" id="UP000007478"/>
    </source>
</evidence>
<dbReference type="HOGENOM" id="CLU_190409_0_0_2"/>
<gene>
    <name evidence="1" type="ordered locus">TERMP_02103</name>
</gene>
<dbReference type="KEGG" id="tba:TERMP_02103"/>
<dbReference type="OrthoDB" id="97375at2157"/>
<dbReference type="GeneID" id="10042418"/>
<evidence type="ECO:0000313" key="1">
    <source>
        <dbReference type="EMBL" id="ADT85077.1"/>
    </source>
</evidence>
<proteinExistence type="predicted"/>
<reference evidence="1 2" key="1">
    <citation type="journal article" date="2011" name="J. Bacteriol.">
        <title>Complete genome sequence of the hyperthermophilic, piezophilic, heterotrophic, and carboxydotrophic archaeon Thermococcus barophilus MP.</title>
        <authorList>
            <person name="Vannier P."/>
            <person name="Marteinsson V.T."/>
            <person name="Fridjonsson O.H."/>
            <person name="Oger P."/>
            <person name="Jebbar M."/>
        </authorList>
    </citation>
    <scope>NUCLEOTIDE SEQUENCE [LARGE SCALE GENOMIC DNA]</scope>
    <source>
        <strain evidence="2">DSM 11836 / MP</strain>
    </source>
</reference>
<protein>
    <submittedName>
        <fullName evidence="1">Uncharacterized protein</fullName>
    </submittedName>
</protein>
<name>F0LLX8_THEBM</name>